<evidence type="ECO:0000313" key="3">
    <source>
        <dbReference type="Proteomes" id="UP000198620"/>
    </source>
</evidence>
<dbReference type="GO" id="GO:0016787">
    <property type="term" value="F:hydrolase activity"/>
    <property type="evidence" value="ECO:0007669"/>
    <property type="project" value="UniProtKB-KW"/>
</dbReference>
<keyword evidence="2" id="KW-0378">Hydrolase</keyword>
<protein>
    <submittedName>
        <fullName evidence="2">Alpha/beta hydrolase family protein</fullName>
    </submittedName>
</protein>
<dbReference type="InterPro" id="IPR000073">
    <property type="entry name" value="AB_hydrolase_1"/>
</dbReference>
<dbReference type="AlphaFoldDB" id="A0A1H7MC37"/>
<dbReference type="Proteomes" id="UP000198620">
    <property type="component" value="Unassembled WGS sequence"/>
</dbReference>
<dbReference type="Pfam" id="PF12697">
    <property type="entry name" value="Abhydrolase_6"/>
    <property type="match status" value="1"/>
</dbReference>
<dbReference type="InterPro" id="IPR029058">
    <property type="entry name" value="AB_hydrolase_fold"/>
</dbReference>
<dbReference type="Gene3D" id="3.40.50.1820">
    <property type="entry name" value="alpha/beta hydrolase"/>
    <property type="match status" value="1"/>
</dbReference>
<evidence type="ECO:0000259" key="1">
    <source>
        <dbReference type="Pfam" id="PF12697"/>
    </source>
</evidence>
<accession>A0A1H7MC37</accession>
<dbReference type="SUPFAM" id="SSF53474">
    <property type="entry name" value="alpha/beta-Hydrolases"/>
    <property type="match status" value="1"/>
</dbReference>
<dbReference type="PANTHER" id="PTHR37946">
    <property type="entry name" value="SLL1969 PROTEIN"/>
    <property type="match status" value="1"/>
</dbReference>
<feature type="domain" description="AB hydrolase-1" evidence="1">
    <location>
        <begin position="11"/>
        <end position="130"/>
    </location>
</feature>
<proteinExistence type="predicted"/>
<organism evidence="2 3">
    <name type="scientific">Nitrosovibrio tenuis</name>
    <dbReference type="NCBI Taxonomy" id="1233"/>
    <lineage>
        <taxon>Bacteria</taxon>
        <taxon>Pseudomonadati</taxon>
        <taxon>Pseudomonadota</taxon>
        <taxon>Betaproteobacteria</taxon>
        <taxon>Nitrosomonadales</taxon>
        <taxon>Nitrosomonadaceae</taxon>
        <taxon>Nitrosovibrio</taxon>
    </lineage>
</organism>
<dbReference type="OrthoDB" id="489469at2"/>
<evidence type="ECO:0000313" key="2">
    <source>
        <dbReference type="EMBL" id="SEL08671.1"/>
    </source>
</evidence>
<keyword evidence="3" id="KW-1185">Reference proteome</keyword>
<dbReference type="RefSeq" id="WP_090828488.1">
    <property type="nucleotide sequence ID" value="NZ_FOBH01000005.1"/>
</dbReference>
<dbReference type="STRING" id="1233.SAMN05216387_10514"/>
<reference evidence="2 3" key="1">
    <citation type="submission" date="2016-10" db="EMBL/GenBank/DDBJ databases">
        <authorList>
            <person name="de Groot N.N."/>
        </authorList>
    </citation>
    <scope>NUCLEOTIDE SEQUENCE [LARGE SCALE GENOMIC DNA]</scope>
    <source>
        <strain evidence="2 3">Nv1</strain>
    </source>
</reference>
<name>A0A1H7MC37_9PROT</name>
<dbReference type="EMBL" id="FOBH01000005">
    <property type="protein sequence ID" value="SEL08671.1"/>
    <property type="molecule type" value="Genomic_DNA"/>
</dbReference>
<gene>
    <name evidence="2" type="ORF">SAMN05216387_10514</name>
</gene>
<sequence>MSGTPAAKETVVLVHGLWMHGWVMKLMGLRLGRCGFDTVFFSYPSMRDSLSQNALVLSRFVADIDAPRIHFIGHSLGGLLILQMLNEFPQSRIGRIILAGSPYNASCVATKLSRRDPGRYILGRSMLQWLGQKPPLCDDQHELGVIAGCRSIGGGKLISRLAVPNDGVVTVEETRISNVNDRIVLDVTHSGMLVSAELARQACSFLRYGHFLHNREDGEPA</sequence>
<dbReference type="PANTHER" id="PTHR37946:SF1">
    <property type="entry name" value="SLL1969 PROTEIN"/>
    <property type="match status" value="1"/>
</dbReference>